<dbReference type="PROSITE" id="PS50092">
    <property type="entry name" value="TSP1"/>
    <property type="match status" value="1"/>
</dbReference>
<reference evidence="2 3" key="1">
    <citation type="journal article" date="2022" name="Front. Cell. Infect. Microbiol.">
        <title>The Genomes of Two Strains of Taenia crassiceps the Animal Model for the Study of Human Cysticercosis.</title>
        <authorList>
            <person name="Bobes R.J."/>
            <person name="Estrada K."/>
            <person name="Rios-Valencia D.G."/>
            <person name="Calderon-Gallegos A."/>
            <person name="de la Torre P."/>
            <person name="Carrero J.C."/>
            <person name="Sanchez-Flores A."/>
            <person name="Laclette J.P."/>
        </authorList>
    </citation>
    <scope>NUCLEOTIDE SEQUENCE [LARGE SCALE GENOMIC DNA]</scope>
    <source>
        <strain evidence="2">WFUcys</strain>
    </source>
</reference>
<feature type="transmembrane region" description="Helical" evidence="1">
    <location>
        <begin position="426"/>
        <end position="450"/>
    </location>
</feature>
<name>A0ABR4Q8D0_9CEST</name>
<proteinExistence type="predicted"/>
<dbReference type="InterPro" id="IPR000884">
    <property type="entry name" value="TSP1_rpt"/>
</dbReference>
<organism evidence="2 3">
    <name type="scientific">Taenia crassiceps</name>
    <dbReference type="NCBI Taxonomy" id="6207"/>
    <lineage>
        <taxon>Eukaryota</taxon>
        <taxon>Metazoa</taxon>
        <taxon>Spiralia</taxon>
        <taxon>Lophotrochozoa</taxon>
        <taxon>Platyhelminthes</taxon>
        <taxon>Cestoda</taxon>
        <taxon>Eucestoda</taxon>
        <taxon>Cyclophyllidea</taxon>
        <taxon>Taeniidae</taxon>
        <taxon>Taenia</taxon>
    </lineage>
</organism>
<dbReference type="SUPFAM" id="SSF82895">
    <property type="entry name" value="TSP-1 type 1 repeat"/>
    <property type="match status" value="1"/>
</dbReference>
<evidence type="ECO:0008006" key="4">
    <source>
        <dbReference type="Google" id="ProtNLM"/>
    </source>
</evidence>
<evidence type="ECO:0000256" key="1">
    <source>
        <dbReference type="SAM" id="Phobius"/>
    </source>
</evidence>
<dbReference type="Proteomes" id="UP001651158">
    <property type="component" value="Unassembled WGS sequence"/>
</dbReference>
<dbReference type="EMBL" id="JAKROA010000007">
    <property type="protein sequence ID" value="KAL5105875.1"/>
    <property type="molecule type" value="Genomic_DNA"/>
</dbReference>
<keyword evidence="3" id="KW-1185">Reference proteome</keyword>
<gene>
    <name evidence="2" type="ORF">TcWFU_007491</name>
</gene>
<comment type="caution">
    <text evidence="2">The sequence shown here is derived from an EMBL/GenBank/DDBJ whole genome shotgun (WGS) entry which is preliminary data.</text>
</comment>
<evidence type="ECO:0000313" key="3">
    <source>
        <dbReference type="Proteomes" id="UP001651158"/>
    </source>
</evidence>
<keyword evidence="1" id="KW-0812">Transmembrane</keyword>
<dbReference type="InterPro" id="IPR036383">
    <property type="entry name" value="TSP1_rpt_sf"/>
</dbReference>
<sequence>MYVKTGQPQEKSYVIKTDLRVESVMEGLLLTYVQDEDTNLILDDMEFAMEPLSNTSTWDPAKRIRFAEFQRPRSLLAFFVDIYRNKKDDDFRCQCITAAYSWKSEPGGMVAGKFPRCEPLFPELDDAPPGTTHPITCTEAEREYFCDPFGSSTCHFTASRVAYDAGNEVVTNLSPWPTCECKHGRSGVRCERRLDVCEDALPLNTTELQQLRNRIPEMPHVLTANWLCEGYLHDASCVPDTSSRGGRLRIFVFGEWAEDNVDGLRGLLREELKFRTLRSNALSSVFGEYGYRCECRSGARSDKRFGTLDNCRMHASTGEFSSKKPAPCPPGYAGDNCEMTINPWSAWGQWSECRPLCGSHRRRTRRRMCLGDFGCYGSIHDAEPCPSVECVGLPDPGDGVRSIRSAASLKEYKDNGGFLVPPTIEIFITTLFCVFICQVALAALGVWILLRREGICTRKTGMQM</sequence>
<accession>A0ABR4Q8D0</accession>
<protein>
    <recommendedName>
        <fullName evidence="4">EGF-like domain-containing protein</fullName>
    </recommendedName>
</protein>
<keyword evidence="1" id="KW-0472">Membrane</keyword>
<keyword evidence="1" id="KW-1133">Transmembrane helix</keyword>
<evidence type="ECO:0000313" key="2">
    <source>
        <dbReference type="EMBL" id="KAL5105875.1"/>
    </source>
</evidence>